<accession>A0A4R4TBG4</accession>
<name>A0A4R4TBG4_9ACTN</name>
<sequence>MIRGYRTTRAGTRTERCAAWAGLLLAVLALRVLPFRHVTRIARAARRVGRRPTTRGRAEDMVQAVRHAGRHWPVRIACLETSLGSVIAAALIGRHLTWCVGAQFAPPPTVYHAWAELPGHGPVGEEAAAGWHHHAALAI</sequence>
<gene>
    <name evidence="2" type="ORF">E1283_19380</name>
</gene>
<feature type="domain" description="Microcin J25-processing protein McjB C-terminal" evidence="1">
    <location>
        <begin position="28"/>
        <end position="125"/>
    </location>
</feature>
<evidence type="ECO:0000259" key="1">
    <source>
        <dbReference type="Pfam" id="PF13471"/>
    </source>
</evidence>
<keyword evidence="3" id="KW-1185">Reference proteome</keyword>
<organism evidence="2 3">
    <name type="scientific">Streptomyces hainanensis</name>
    <dbReference type="NCBI Taxonomy" id="402648"/>
    <lineage>
        <taxon>Bacteria</taxon>
        <taxon>Bacillati</taxon>
        <taxon>Actinomycetota</taxon>
        <taxon>Actinomycetes</taxon>
        <taxon>Kitasatosporales</taxon>
        <taxon>Streptomycetaceae</taxon>
        <taxon>Streptomyces</taxon>
    </lineage>
</organism>
<evidence type="ECO:0000313" key="2">
    <source>
        <dbReference type="EMBL" id="TDC73376.1"/>
    </source>
</evidence>
<comment type="caution">
    <text evidence="2">The sequence shown here is derived from an EMBL/GenBank/DDBJ whole genome shotgun (WGS) entry which is preliminary data.</text>
</comment>
<dbReference type="InterPro" id="IPR032708">
    <property type="entry name" value="McjB_C"/>
</dbReference>
<evidence type="ECO:0000313" key="3">
    <source>
        <dbReference type="Proteomes" id="UP000295345"/>
    </source>
</evidence>
<dbReference type="Proteomes" id="UP000295345">
    <property type="component" value="Unassembled WGS sequence"/>
</dbReference>
<dbReference type="EMBL" id="SMKI01000203">
    <property type="protein sequence ID" value="TDC73376.1"/>
    <property type="molecule type" value="Genomic_DNA"/>
</dbReference>
<dbReference type="Pfam" id="PF13471">
    <property type="entry name" value="Transglut_core3"/>
    <property type="match status" value="1"/>
</dbReference>
<dbReference type="NCBIfam" id="NF033537">
    <property type="entry name" value="lasso_biosyn_B2"/>
    <property type="match status" value="1"/>
</dbReference>
<reference evidence="2 3" key="1">
    <citation type="submission" date="2019-03" db="EMBL/GenBank/DDBJ databases">
        <title>Draft genome sequences of novel Actinobacteria.</title>
        <authorList>
            <person name="Sahin N."/>
            <person name="Ay H."/>
            <person name="Saygin H."/>
        </authorList>
    </citation>
    <scope>NUCLEOTIDE SEQUENCE [LARGE SCALE GENOMIC DNA]</scope>
    <source>
        <strain evidence="2 3">DSM 41900</strain>
    </source>
</reference>
<dbReference type="InterPro" id="IPR053521">
    <property type="entry name" value="McjB-like"/>
</dbReference>
<dbReference type="AlphaFoldDB" id="A0A4R4TBG4"/>
<protein>
    <submittedName>
        <fullName evidence="2">Lasso peptide biosynthesis B2 protein</fullName>
    </submittedName>
</protein>
<dbReference type="OrthoDB" id="583768at2"/>
<proteinExistence type="predicted"/>